<organism evidence="2 3">
    <name type="scientific">Phanerochaete carnosa (strain HHB-10118-sp)</name>
    <name type="common">White-rot fungus</name>
    <name type="synonym">Peniophora carnosa</name>
    <dbReference type="NCBI Taxonomy" id="650164"/>
    <lineage>
        <taxon>Eukaryota</taxon>
        <taxon>Fungi</taxon>
        <taxon>Dikarya</taxon>
        <taxon>Basidiomycota</taxon>
        <taxon>Agaricomycotina</taxon>
        <taxon>Agaricomycetes</taxon>
        <taxon>Polyporales</taxon>
        <taxon>Phanerochaetaceae</taxon>
        <taxon>Phanerochaete</taxon>
    </lineage>
</organism>
<evidence type="ECO:0000256" key="1">
    <source>
        <dbReference type="SAM" id="MobiDB-lite"/>
    </source>
</evidence>
<reference evidence="2 3" key="1">
    <citation type="journal article" date="2012" name="BMC Genomics">
        <title>Comparative genomics of the white-rot fungi, Phanerochaete carnosa and P. chrysosporium, to elucidate the genetic basis of the distinct wood types they colonize.</title>
        <authorList>
            <person name="Suzuki H."/>
            <person name="MacDonald J."/>
            <person name="Syed K."/>
            <person name="Salamov A."/>
            <person name="Hori C."/>
            <person name="Aerts A."/>
            <person name="Henrissat B."/>
            <person name="Wiebenga A."/>
            <person name="vanKuyk P.A."/>
            <person name="Barry K."/>
            <person name="Lindquist E."/>
            <person name="LaButti K."/>
            <person name="Lapidus A."/>
            <person name="Lucas S."/>
            <person name="Coutinho P."/>
            <person name="Gong Y."/>
            <person name="Samejima M."/>
            <person name="Mahadevan R."/>
            <person name="Abou-Zaid M."/>
            <person name="de Vries R.P."/>
            <person name="Igarashi K."/>
            <person name="Yadav J.S."/>
            <person name="Grigoriev I.V."/>
            <person name="Master E.R."/>
        </authorList>
    </citation>
    <scope>NUCLEOTIDE SEQUENCE [LARGE SCALE GENOMIC DNA]</scope>
    <source>
        <strain evidence="2 3">HHB-10118-sp</strain>
    </source>
</reference>
<evidence type="ECO:0000313" key="3">
    <source>
        <dbReference type="Proteomes" id="UP000008370"/>
    </source>
</evidence>
<dbReference type="HOGENOM" id="CLU_2794753_0_0_1"/>
<keyword evidence="3" id="KW-1185">Reference proteome</keyword>
<gene>
    <name evidence="2" type="ORF">PHACADRAFT_248375</name>
</gene>
<name>K5WCF4_PHACS</name>
<dbReference type="AlphaFoldDB" id="K5WCF4"/>
<dbReference type="RefSeq" id="XP_007391052.1">
    <property type="nucleotide sequence ID" value="XM_007390990.1"/>
</dbReference>
<sequence length="68" mass="6778">MRWAHGAARSWPGTSCDIAATEPLTPTSFAAVILPPPSPVSTPAAHPPAAHAGLPSVDATSCTASFGI</sequence>
<dbReference type="EMBL" id="JH930468">
    <property type="protein sequence ID" value="EKM61648.1"/>
    <property type="molecule type" value="Genomic_DNA"/>
</dbReference>
<dbReference type="Proteomes" id="UP000008370">
    <property type="component" value="Unassembled WGS sequence"/>
</dbReference>
<feature type="compositionally biased region" description="Low complexity" evidence="1">
    <location>
        <begin position="41"/>
        <end position="52"/>
    </location>
</feature>
<protein>
    <submittedName>
        <fullName evidence="2">Uncharacterized protein</fullName>
    </submittedName>
</protein>
<dbReference type="GeneID" id="18914339"/>
<feature type="region of interest" description="Disordered" evidence="1">
    <location>
        <begin position="35"/>
        <end position="57"/>
    </location>
</feature>
<proteinExistence type="predicted"/>
<dbReference type="KEGG" id="pco:PHACADRAFT_248375"/>
<evidence type="ECO:0000313" key="2">
    <source>
        <dbReference type="EMBL" id="EKM61648.1"/>
    </source>
</evidence>
<dbReference type="InParanoid" id="K5WCF4"/>
<accession>K5WCF4</accession>